<evidence type="ECO:0000256" key="5">
    <source>
        <dbReference type="ARBA" id="ARBA00022822"/>
    </source>
</evidence>
<dbReference type="UniPathway" id="UPA00035">
    <property type="reaction ID" value="UER00043"/>
</dbReference>
<evidence type="ECO:0000256" key="6">
    <source>
        <dbReference type="ARBA" id="ARBA00023141"/>
    </source>
</evidence>
<evidence type="ECO:0000313" key="9">
    <source>
        <dbReference type="EMBL" id="OGL82703.1"/>
    </source>
</evidence>
<sequence length="218" mass="24262">MTKLDAPGVHLKERQIRQKEGRAMIGNVILIAEVKTESPSGWKSERSWDDLFAIANKHGDMISIHTDPRWGGSIELVARARGMTRKLILAKGIHATDDLVAEAFYAGADYVLVVGRVPAIQPQHCLIEPHTVAELRELPPTTLAVWNSRNLHLLYQTDNRKSETFAQARSVFPGWLCQASNLTTIQDIKPGANAVLVGTKLLEFVESIKNFQPRHSLV</sequence>
<evidence type="ECO:0000256" key="4">
    <source>
        <dbReference type="ARBA" id="ARBA00022605"/>
    </source>
</evidence>
<dbReference type="Proteomes" id="UP000176846">
    <property type="component" value="Unassembled WGS sequence"/>
</dbReference>
<keyword evidence="5" id="KW-0822">Tryptophan biosynthesis</keyword>
<evidence type="ECO:0000256" key="3">
    <source>
        <dbReference type="ARBA" id="ARBA00012362"/>
    </source>
</evidence>
<dbReference type="GO" id="GO:0000162">
    <property type="term" value="P:L-tryptophan biosynthetic process"/>
    <property type="evidence" value="ECO:0007669"/>
    <property type="project" value="UniProtKB-UniPathway"/>
</dbReference>
<dbReference type="InterPro" id="IPR011060">
    <property type="entry name" value="RibuloseP-bd_barrel"/>
</dbReference>
<dbReference type="EC" id="4.1.1.48" evidence="3"/>
<protein>
    <recommendedName>
        <fullName evidence="3">indole-3-glycerol-phosphate synthase</fullName>
        <ecNumber evidence="3">4.1.1.48</ecNumber>
    </recommendedName>
</protein>
<keyword evidence="7" id="KW-0456">Lyase</keyword>
<feature type="domain" description="Indole-3-glycerol phosphate synthase" evidence="8">
    <location>
        <begin position="27"/>
        <end position="201"/>
    </location>
</feature>
<evidence type="ECO:0000313" key="10">
    <source>
        <dbReference type="Proteomes" id="UP000176846"/>
    </source>
</evidence>
<keyword evidence="4" id="KW-0028">Amino-acid biosynthesis</keyword>
<reference evidence="9 10" key="1">
    <citation type="journal article" date="2016" name="Nat. Commun.">
        <title>Thousands of microbial genomes shed light on interconnected biogeochemical processes in an aquifer system.</title>
        <authorList>
            <person name="Anantharaman K."/>
            <person name="Brown C.T."/>
            <person name="Hug L.A."/>
            <person name="Sharon I."/>
            <person name="Castelle C.J."/>
            <person name="Probst A.J."/>
            <person name="Thomas B.C."/>
            <person name="Singh A."/>
            <person name="Wilkins M.J."/>
            <person name="Karaoz U."/>
            <person name="Brodie E.L."/>
            <person name="Williams K.H."/>
            <person name="Hubbard S.S."/>
            <person name="Banfield J.F."/>
        </authorList>
    </citation>
    <scope>NUCLEOTIDE SEQUENCE [LARGE SCALE GENOMIC DNA]</scope>
</reference>
<dbReference type="Gene3D" id="3.20.20.70">
    <property type="entry name" value="Aldolase class I"/>
    <property type="match status" value="1"/>
</dbReference>
<dbReference type="EMBL" id="MGEK01000012">
    <property type="protein sequence ID" value="OGL82703.1"/>
    <property type="molecule type" value="Genomic_DNA"/>
</dbReference>
<evidence type="ECO:0000256" key="2">
    <source>
        <dbReference type="ARBA" id="ARBA00004696"/>
    </source>
</evidence>
<dbReference type="InterPro" id="IPR013798">
    <property type="entry name" value="Indole-3-glycerol_P_synth_dom"/>
</dbReference>
<evidence type="ECO:0000256" key="1">
    <source>
        <dbReference type="ARBA" id="ARBA00001633"/>
    </source>
</evidence>
<dbReference type="SUPFAM" id="SSF51366">
    <property type="entry name" value="Ribulose-phoshate binding barrel"/>
    <property type="match status" value="1"/>
</dbReference>
<evidence type="ECO:0000256" key="7">
    <source>
        <dbReference type="ARBA" id="ARBA00023239"/>
    </source>
</evidence>
<dbReference type="AlphaFoldDB" id="A0A1F7UWM9"/>
<evidence type="ECO:0000259" key="8">
    <source>
        <dbReference type="Pfam" id="PF00218"/>
    </source>
</evidence>
<comment type="catalytic activity">
    <reaction evidence="1">
        <text>1-(2-carboxyphenylamino)-1-deoxy-D-ribulose 5-phosphate + H(+) = (1S,2R)-1-C-(indol-3-yl)glycerol 3-phosphate + CO2 + H2O</text>
        <dbReference type="Rhea" id="RHEA:23476"/>
        <dbReference type="ChEBI" id="CHEBI:15377"/>
        <dbReference type="ChEBI" id="CHEBI:15378"/>
        <dbReference type="ChEBI" id="CHEBI:16526"/>
        <dbReference type="ChEBI" id="CHEBI:58613"/>
        <dbReference type="ChEBI" id="CHEBI:58866"/>
        <dbReference type="EC" id="4.1.1.48"/>
    </reaction>
</comment>
<name>A0A1F7UWM9_9BACT</name>
<proteinExistence type="predicted"/>
<keyword evidence="6" id="KW-0057">Aromatic amino acid biosynthesis</keyword>
<comment type="pathway">
    <text evidence="2">Amino-acid biosynthesis; L-tryptophan biosynthesis; L-tryptophan from chorismate: step 4/5.</text>
</comment>
<gene>
    <name evidence="9" type="ORF">A2936_03905</name>
</gene>
<accession>A0A1F7UWM9</accession>
<dbReference type="InterPro" id="IPR013785">
    <property type="entry name" value="Aldolase_TIM"/>
</dbReference>
<dbReference type="Pfam" id="PF00218">
    <property type="entry name" value="IGPS"/>
    <property type="match status" value="1"/>
</dbReference>
<comment type="caution">
    <text evidence="9">The sequence shown here is derived from an EMBL/GenBank/DDBJ whole genome shotgun (WGS) entry which is preliminary data.</text>
</comment>
<organism evidence="9 10">
    <name type="scientific">Candidatus Uhrbacteria bacterium RIFCSPLOWO2_01_FULL_47_25</name>
    <dbReference type="NCBI Taxonomy" id="1802402"/>
    <lineage>
        <taxon>Bacteria</taxon>
        <taxon>Candidatus Uhriibacteriota</taxon>
    </lineage>
</organism>
<dbReference type="GO" id="GO:0004425">
    <property type="term" value="F:indole-3-glycerol-phosphate synthase activity"/>
    <property type="evidence" value="ECO:0007669"/>
    <property type="project" value="UniProtKB-EC"/>
</dbReference>